<protein>
    <submittedName>
        <fullName evidence="2">Uncharacterized protein</fullName>
    </submittedName>
</protein>
<dbReference type="GeneID" id="70133045"/>
<dbReference type="AlphaFoldDB" id="A0A9P8RFV5"/>
<dbReference type="EMBL" id="JAGPXC010000011">
    <property type="protein sequence ID" value="KAH6645249.1"/>
    <property type="molecule type" value="Genomic_DNA"/>
</dbReference>
<organism evidence="2 3">
    <name type="scientific">Truncatella angustata</name>
    <dbReference type="NCBI Taxonomy" id="152316"/>
    <lineage>
        <taxon>Eukaryota</taxon>
        <taxon>Fungi</taxon>
        <taxon>Dikarya</taxon>
        <taxon>Ascomycota</taxon>
        <taxon>Pezizomycotina</taxon>
        <taxon>Sordariomycetes</taxon>
        <taxon>Xylariomycetidae</taxon>
        <taxon>Amphisphaeriales</taxon>
        <taxon>Sporocadaceae</taxon>
        <taxon>Truncatella</taxon>
    </lineage>
</organism>
<keyword evidence="1" id="KW-0472">Membrane</keyword>
<keyword evidence="1" id="KW-1133">Transmembrane helix</keyword>
<dbReference type="Proteomes" id="UP000758603">
    <property type="component" value="Unassembled WGS sequence"/>
</dbReference>
<evidence type="ECO:0000313" key="2">
    <source>
        <dbReference type="EMBL" id="KAH6645249.1"/>
    </source>
</evidence>
<evidence type="ECO:0000256" key="1">
    <source>
        <dbReference type="SAM" id="Phobius"/>
    </source>
</evidence>
<comment type="caution">
    <text evidence="2">The sequence shown here is derived from an EMBL/GenBank/DDBJ whole genome shotgun (WGS) entry which is preliminary data.</text>
</comment>
<sequence length="60" mass="6813">MGYSILMHTLLRRDDSQQTGPSAAVWVPIVLVIVCLVAFSVWRCRQRDRKALRNEAQSGI</sequence>
<name>A0A9P8RFV5_9PEZI</name>
<accession>A0A9P8RFV5</accession>
<gene>
    <name evidence="2" type="ORF">BKA67DRAFT_584634</name>
</gene>
<dbReference type="RefSeq" id="XP_045951763.1">
    <property type="nucleotide sequence ID" value="XM_046104154.1"/>
</dbReference>
<keyword evidence="1" id="KW-0812">Transmembrane</keyword>
<proteinExistence type="predicted"/>
<reference evidence="2" key="1">
    <citation type="journal article" date="2021" name="Nat. Commun.">
        <title>Genetic determinants of endophytism in the Arabidopsis root mycobiome.</title>
        <authorList>
            <person name="Mesny F."/>
            <person name="Miyauchi S."/>
            <person name="Thiergart T."/>
            <person name="Pickel B."/>
            <person name="Atanasova L."/>
            <person name="Karlsson M."/>
            <person name="Huettel B."/>
            <person name="Barry K.W."/>
            <person name="Haridas S."/>
            <person name="Chen C."/>
            <person name="Bauer D."/>
            <person name="Andreopoulos W."/>
            <person name="Pangilinan J."/>
            <person name="LaButti K."/>
            <person name="Riley R."/>
            <person name="Lipzen A."/>
            <person name="Clum A."/>
            <person name="Drula E."/>
            <person name="Henrissat B."/>
            <person name="Kohler A."/>
            <person name="Grigoriev I.V."/>
            <person name="Martin F.M."/>
            <person name="Hacquard S."/>
        </authorList>
    </citation>
    <scope>NUCLEOTIDE SEQUENCE</scope>
    <source>
        <strain evidence="2">MPI-SDFR-AT-0073</strain>
    </source>
</reference>
<evidence type="ECO:0000313" key="3">
    <source>
        <dbReference type="Proteomes" id="UP000758603"/>
    </source>
</evidence>
<feature type="transmembrane region" description="Helical" evidence="1">
    <location>
        <begin position="23"/>
        <end position="42"/>
    </location>
</feature>
<keyword evidence="3" id="KW-1185">Reference proteome</keyword>